<organism evidence="2 3">
    <name type="scientific">Vitreoscilla filiformis</name>
    <dbReference type="NCBI Taxonomy" id="63"/>
    <lineage>
        <taxon>Bacteria</taxon>
        <taxon>Pseudomonadati</taxon>
        <taxon>Pseudomonadota</taxon>
        <taxon>Betaproteobacteria</taxon>
        <taxon>Neisseriales</taxon>
        <taxon>Neisseriaceae</taxon>
        <taxon>Vitreoscilla</taxon>
    </lineage>
</organism>
<evidence type="ECO:0000256" key="1">
    <source>
        <dbReference type="SAM" id="Phobius"/>
    </source>
</evidence>
<keyword evidence="1" id="KW-0472">Membrane</keyword>
<name>A0A221KK33_VITFI</name>
<accession>A0A221KK33</accession>
<keyword evidence="3" id="KW-1185">Reference proteome</keyword>
<keyword evidence="1" id="KW-1133">Transmembrane helix</keyword>
<reference evidence="2 3" key="1">
    <citation type="submission" date="2017-07" db="EMBL/GenBank/DDBJ databases">
        <title>Complete Genome Sequence of the cosmetic ferment Vitreoscilla filiformis (ATCC15551).</title>
        <authorList>
            <person name="Contreras S."/>
            <person name="Sagory-Zalkind P."/>
            <person name="Blanquart H."/>
            <person name="Iltis A."/>
            <person name="Morand S.C."/>
        </authorList>
    </citation>
    <scope>NUCLEOTIDE SEQUENCE [LARGE SCALE GENOMIC DNA]</scope>
    <source>
        <strain evidence="2 3">ATCC 15551</strain>
        <plasmid evidence="3">Plasmid pvf2</plasmid>
    </source>
</reference>
<dbReference type="AlphaFoldDB" id="A0A221KK33"/>
<geneLocation type="plasmid" evidence="3">
    <name>pvf2</name>
</geneLocation>
<dbReference type="KEGG" id="vff:VITFI_CDS3558"/>
<proteinExistence type="predicted"/>
<dbReference type="EMBL" id="CP022425">
    <property type="protein sequence ID" value="ASM79335.1"/>
    <property type="molecule type" value="Genomic_DNA"/>
</dbReference>
<keyword evidence="1" id="KW-0812">Transmembrane</keyword>
<evidence type="ECO:0000313" key="3">
    <source>
        <dbReference type="Proteomes" id="UP000199729"/>
    </source>
</evidence>
<gene>
    <name evidence="2" type="ORF">VITFI_CDS3558</name>
</gene>
<protein>
    <submittedName>
        <fullName evidence="2">Protein mobE</fullName>
    </submittedName>
</protein>
<sequence length="179" mass="18836">MGVKDNDAILVLMVALEHYQGLYSAMPARIEEAARTAVGEAKETAQRVANTAAQLAHSDLVEQLGEAVNKVATDSARKQQWKALAIGIGAAAFTILVTGWLAFSQGKEAGFGAGFKAARHEAAAASWANTPQGQVAYRLALVGSLEQVARCTGPGWKVKNGACLPYPDSDGSLHGWMMP</sequence>
<keyword evidence="2" id="KW-0614">Plasmid</keyword>
<feature type="transmembrane region" description="Helical" evidence="1">
    <location>
        <begin position="83"/>
        <end position="103"/>
    </location>
</feature>
<dbReference type="Proteomes" id="UP000199729">
    <property type="component" value="Plasmid pVF2"/>
</dbReference>
<evidence type="ECO:0000313" key="2">
    <source>
        <dbReference type="EMBL" id="ASM79335.1"/>
    </source>
</evidence>